<gene>
    <name evidence="2" type="ORF">LshimejAT787_1001510</name>
</gene>
<dbReference type="Proteomes" id="UP001063166">
    <property type="component" value="Unassembled WGS sequence"/>
</dbReference>
<comment type="caution">
    <text evidence="2">The sequence shown here is derived from an EMBL/GenBank/DDBJ whole genome shotgun (WGS) entry which is preliminary data.</text>
</comment>
<proteinExistence type="predicted"/>
<dbReference type="EMBL" id="BRPK01000010">
    <property type="protein sequence ID" value="GLB41551.1"/>
    <property type="molecule type" value="Genomic_DNA"/>
</dbReference>
<dbReference type="AlphaFoldDB" id="A0A9P3PUM3"/>
<name>A0A9P3PUM3_LYOSH</name>
<dbReference type="OrthoDB" id="2841294at2759"/>
<protein>
    <submittedName>
        <fullName evidence="2">Uncharacterized protein</fullName>
    </submittedName>
</protein>
<evidence type="ECO:0000313" key="3">
    <source>
        <dbReference type="Proteomes" id="UP001063166"/>
    </source>
</evidence>
<keyword evidence="1" id="KW-0732">Signal</keyword>
<evidence type="ECO:0000256" key="1">
    <source>
        <dbReference type="SAM" id="SignalP"/>
    </source>
</evidence>
<keyword evidence="3" id="KW-1185">Reference proteome</keyword>
<accession>A0A9P3PUM3</accession>
<reference evidence="2" key="1">
    <citation type="submission" date="2022-07" db="EMBL/GenBank/DDBJ databases">
        <title>The genome of Lyophyllum shimeji provides insight into the initial evolution of ectomycorrhizal fungal genome.</title>
        <authorList>
            <person name="Kobayashi Y."/>
            <person name="Shibata T."/>
            <person name="Hirakawa H."/>
            <person name="Shigenobu S."/>
            <person name="Nishiyama T."/>
            <person name="Yamada A."/>
            <person name="Hasebe M."/>
            <person name="Kawaguchi M."/>
        </authorList>
    </citation>
    <scope>NUCLEOTIDE SEQUENCE</scope>
    <source>
        <strain evidence="2">AT787</strain>
    </source>
</reference>
<dbReference type="Pfam" id="PF19271">
    <property type="entry name" value="Nis1"/>
    <property type="match status" value="1"/>
</dbReference>
<dbReference type="InterPro" id="IPR045469">
    <property type="entry name" value="Nis1"/>
</dbReference>
<organism evidence="2 3">
    <name type="scientific">Lyophyllum shimeji</name>
    <name type="common">Hon-shimeji</name>
    <name type="synonym">Tricholoma shimeji</name>
    <dbReference type="NCBI Taxonomy" id="47721"/>
    <lineage>
        <taxon>Eukaryota</taxon>
        <taxon>Fungi</taxon>
        <taxon>Dikarya</taxon>
        <taxon>Basidiomycota</taxon>
        <taxon>Agaricomycotina</taxon>
        <taxon>Agaricomycetes</taxon>
        <taxon>Agaricomycetidae</taxon>
        <taxon>Agaricales</taxon>
        <taxon>Tricholomatineae</taxon>
        <taxon>Lyophyllaceae</taxon>
        <taxon>Lyophyllum</taxon>
    </lineage>
</organism>
<feature type="signal peptide" evidence="1">
    <location>
        <begin position="1"/>
        <end position="19"/>
    </location>
</feature>
<evidence type="ECO:0000313" key="2">
    <source>
        <dbReference type="EMBL" id="GLB41551.1"/>
    </source>
</evidence>
<sequence>MKFFPAVAALSAFLAGVSAQSINIGYPQDGATVQAGSNLTVEIDRPNTLSGSTEIAVVIGVQSCASSPCHSPADGLGNILYNGGYKPQYNQPPDSKPPHQNFTVTIPSTLAKGKALLGVAHMTLIGAGAAPILETRNITLNVV</sequence>
<feature type="chain" id="PRO_5040170330" evidence="1">
    <location>
        <begin position="20"/>
        <end position="143"/>
    </location>
</feature>